<dbReference type="EC" id="1.14.13.9" evidence="4"/>
<evidence type="ECO:0000313" key="4">
    <source>
        <dbReference type="EMBL" id="VUF10601.1"/>
    </source>
</evidence>
<dbReference type="OrthoDB" id="7907296at2"/>
<dbReference type="PANTHER" id="PTHR43747">
    <property type="entry name" value="FAD-BINDING PROTEIN"/>
    <property type="match status" value="1"/>
</dbReference>
<dbReference type="PANTHER" id="PTHR43747:SF5">
    <property type="entry name" value="FAD-BINDING DOMAIN-CONTAINING PROTEIN"/>
    <property type="match status" value="1"/>
</dbReference>
<gene>
    <name evidence="4" type="primary">kmo</name>
    <name evidence="3" type="ORF">IFDJLNFL_1795</name>
    <name evidence="4" type="ORF">MTDSW087_00269</name>
</gene>
<dbReference type="EMBL" id="BPQI01000044">
    <property type="protein sequence ID" value="GJD55904.1"/>
    <property type="molecule type" value="Genomic_DNA"/>
</dbReference>
<dbReference type="InterPro" id="IPR036188">
    <property type="entry name" value="FAD/NAD-bd_sf"/>
</dbReference>
<dbReference type="EMBL" id="CABFVH010000001">
    <property type="protein sequence ID" value="VUF10601.1"/>
    <property type="molecule type" value="Genomic_DNA"/>
</dbReference>
<dbReference type="GO" id="GO:0004502">
    <property type="term" value="F:kynurenine 3-monooxygenase activity"/>
    <property type="evidence" value="ECO:0007669"/>
    <property type="project" value="UniProtKB-EC"/>
</dbReference>
<dbReference type="Gene3D" id="3.50.50.60">
    <property type="entry name" value="FAD/NAD(P)-binding domain"/>
    <property type="match status" value="1"/>
</dbReference>
<keyword evidence="1 4" id="KW-0560">Oxidoreductase</keyword>
<feature type="domain" description="FAD-binding" evidence="2">
    <location>
        <begin position="25"/>
        <end position="329"/>
    </location>
</feature>
<dbReference type="Proteomes" id="UP000401717">
    <property type="component" value="Unassembled WGS sequence"/>
</dbReference>
<dbReference type="InterPro" id="IPR050816">
    <property type="entry name" value="Flavin-dep_Halogenase_NPB"/>
</dbReference>
<sequence>MIQPEAADPVPESNASPMQTEAPLYDVLVVGAGIAGLSLAAAAAREGRTVLLIAARDTHPREFRAEKFSSSEMGVLDRLGLGTGARAVATPLHTVIEGRWGRLIKRMASQEFAFHYPELVDAVRAALPRGVTSVTGRVAATATGADVQMLTLADGRRFAGRLLVVATGLGEGLQRELGFERRLVSQGNTLVYGFNTAFTYALLAGEQLIWSAEAGGDGVAYLTLFPLGTQIRANLFTYWPRGGTAAEAFLADPTGTMRRLMPGLARAYGTIEPVGAIQQRPIDLVEITNPVRDGVVVIGDAFCTTCPAYGTGIRKALSDVTVLASLLPAWFATPGMGAAKIGSYYKHPKKVAADQLSVGVSLRLRRMTMGRDLVSRFLSLRSTVYRRGQQAVVDAAAKLRRAAPAASGTPAANP</sequence>
<evidence type="ECO:0000256" key="1">
    <source>
        <dbReference type="ARBA" id="ARBA00023002"/>
    </source>
</evidence>
<keyword evidence="4" id="KW-0503">Monooxygenase</keyword>
<keyword evidence="6" id="KW-1185">Reference proteome</keyword>
<evidence type="ECO:0000313" key="5">
    <source>
        <dbReference type="Proteomes" id="UP000401717"/>
    </source>
</evidence>
<accession>A0A564FT53</accession>
<name>A0A564FT53_9HYPH</name>
<proteinExistence type="predicted"/>
<dbReference type="PRINTS" id="PR00420">
    <property type="entry name" value="RNGMNOXGNASE"/>
</dbReference>
<reference evidence="3" key="2">
    <citation type="journal article" date="2021" name="Front. Microbiol.">
        <title>Comprehensive Comparative Genomics and Phenotyping of Methylobacterium Species.</title>
        <authorList>
            <person name="Alessa O."/>
            <person name="Ogura Y."/>
            <person name="Fujitani Y."/>
            <person name="Takami H."/>
            <person name="Hayashi T."/>
            <person name="Sahin N."/>
            <person name="Tani A."/>
        </authorList>
    </citation>
    <scope>NUCLEOTIDE SEQUENCE</scope>
    <source>
        <strain evidence="3">DSM 22415</strain>
    </source>
</reference>
<dbReference type="InterPro" id="IPR002938">
    <property type="entry name" value="FAD-bd"/>
</dbReference>
<dbReference type="AlphaFoldDB" id="A0A564FT53"/>
<organism evidence="4 5">
    <name type="scientific">Methylobacterium dankookense</name>
    <dbReference type="NCBI Taxonomy" id="560405"/>
    <lineage>
        <taxon>Bacteria</taxon>
        <taxon>Pseudomonadati</taxon>
        <taxon>Pseudomonadota</taxon>
        <taxon>Alphaproteobacteria</taxon>
        <taxon>Hyphomicrobiales</taxon>
        <taxon>Methylobacteriaceae</taxon>
        <taxon>Methylobacterium</taxon>
    </lineage>
</organism>
<dbReference type="SUPFAM" id="SSF51905">
    <property type="entry name" value="FAD/NAD(P)-binding domain"/>
    <property type="match status" value="1"/>
</dbReference>
<protein>
    <submittedName>
        <fullName evidence="4">Kynurenine 3-monooxygenase</fullName>
        <ecNumber evidence="4">1.14.13.9</ecNumber>
    </submittedName>
</protein>
<reference evidence="4 5" key="1">
    <citation type="submission" date="2019-06" db="EMBL/GenBank/DDBJ databases">
        <authorList>
            <person name="Rodrigo-Torres L."/>
            <person name="Arahal R. D."/>
            <person name="Lucena T."/>
        </authorList>
    </citation>
    <scope>NUCLEOTIDE SEQUENCE [LARGE SCALE GENOMIC DNA]</scope>
    <source>
        <strain evidence="4 5">SW08-7</strain>
    </source>
</reference>
<dbReference type="Proteomes" id="UP001055303">
    <property type="component" value="Unassembled WGS sequence"/>
</dbReference>
<evidence type="ECO:0000259" key="2">
    <source>
        <dbReference type="Pfam" id="PF01494"/>
    </source>
</evidence>
<dbReference type="GO" id="GO:0071949">
    <property type="term" value="F:FAD binding"/>
    <property type="evidence" value="ECO:0007669"/>
    <property type="project" value="InterPro"/>
</dbReference>
<evidence type="ECO:0000313" key="6">
    <source>
        <dbReference type="Proteomes" id="UP001055303"/>
    </source>
</evidence>
<dbReference type="Pfam" id="PF01494">
    <property type="entry name" value="FAD_binding_3"/>
    <property type="match status" value="1"/>
</dbReference>
<reference evidence="3" key="3">
    <citation type="submission" date="2021-08" db="EMBL/GenBank/DDBJ databases">
        <authorList>
            <person name="Tani A."/>
            <person name="Ola A."/>
            <person name="Ogura Y."/>
            <person name="Katsura K."/>
            <person name="Hayashi T."/>
        </authorList>
    </citation>
    <scope>NUCLEOTIDE SEQUENCE</scope>
    <source>
        <strain evidence="3">DSM 22415</strain>
    </source>
</reference>
<evidence type="ECO:0000313" key="3">
    <source>
        <dbReference type="EMBL" id="GJD55904.1"/>
    </source>
</evidence>